<reference evidence="1" key="1">
    <citation type="journal article" date="2020" name="Stud. Mycol.">
        <title>101 Dothideomycetes genomes: a test case for predicting lifestyles and emergence of pathogens.</title>
        <authorList>
            <person name="Haridas S."/>
            <person name="Albert R."/>
            <person name="Binder M."/>
            <person name="Bloem J."/>
            <person name="Labutti K."/>
            <person name="Salamov A."/>
            <person name="Andreopoulos B."/>
            <person name="Baker S."/>
            <person name="Barry K."/>
            <person name="Bills G."/>
            <person name="Bluhm B."/>
            <person name="Cannon C."/>
            <person name="Castanera R."/>
            <person name="Culley D."/>
            <person name="Daum C."/>
            <person name="Ezra D."/>
            <person name="Gonzalez J."/>
            <person name="Henrissat B."/>
            <person name="Kuo A."/>
            <person name="Liang C."/>
            <person name="Lipzen A."/>
            <person name="Lutzoni F."/>
            <person name="Magnuson J."/>
            <person name="Mondo S."/>
            <person name="Nolan M."/>
            <person name="Ohm R."/>
            <person name="Pangilinan J."/>
            <person name="Park H.-J."/>
            <person name="Ramirez L."/>
            <person name="Alfaro M."/>
            <person name="Sun H."/>
            <person name="Tritt A."/>
            <person name="Yoshinaga Y."/>
            <person name="Zwiers L.-H."/>
            <person name="Turgeon B."/>
            <person name="Goodwin S."/>
            <person name="Spatafora J."/>
            <person name="Crous P."/>
            <person name="Grigoriev I."/>
        </authorList>
    </citation>
    <scope>NUCLEOTIDE SEQUENCE</scope>
    <source>
        <strain evidence="1">CBS 119925</strain>
    </source>
</reference>
<accession>A0A6A6VP12</accession>
<evidence type="ECO:0000313" key="2">
    <source>
        <dbReference type="Proteomes" id="UP000799440"/>
    </source>
</evidence>
<keyword evidence="2" id="KW-1185">Reference proteome</keyword>
<name>A0A6A6VP12_9PLEO</name>
<dbReference type="Proteomes" id="UP000799440">
    <property type="component" value="Unassembled WGS sequence"/>
</dbReference>
<protein>
    <submittedName>
        <fullName evidence="1">Uncharacterized protein</fullName>
    </submittedName>
</protein>
<organism evidence="1 2">
    <name type="scientific">Sporormia fimetaria CBS 119925</name>
    <dbReference type="NCBI Taxonomy" id="1340428"/>
    <lineage>
        <taxon>Eukaryota</taxon>
        <taxon>Fungi</taxon>
        <taxon>Dikarya</taxon>
        <taxon>Ascomycota</taxon>
        <taxon>Pezizomycotina</taxon>
        <taxon>Dothideomycetes</taxon>
        <taxon>Pleosporomycetidae</taxon>
        <taxon>Pleosporales</taxon>
        <taxon>Sporormiaceae</taxon>
        <taxon>Sporormia</taxon>
    </lineage>
</organism>
<dbReference type="EMBL" id="MU006562">
    <property type="protein sequence ID" value="KAF2751484.1"/>
    <property type="molecule type" value="Genomic_DNA"/>
</dbReference>
<evidence type="ECO:0000313" key="1">
    <source>
        <dbReference type="EMBL" id="KAF2751484.1"/>
    </source>
</evidence>
<dbReference type="AlphaFoldDB" id="A0A6A6VP12"/>
<proteinExistence type="predicted"/>
<gene>
    <name evidence="1" type="ORF">M011DRAFT_115712</name>
</gene>
<sequence length="133" mass="14407">MIMHPTGALFRQDMLPRLRSPWTSSGVCVGQSPLLLGAGLASPSSLIRRRMLPGEPPAPRHSPCDALCMAGVVLVCSLQSSQCRAGAAKHNLELTPLKPKRLYLWLHTLVPSIGSSTTLGCQHRMLLGKYTPR</sequence>